<dbReference type="RefSeq" id="WP_058466770.1">
    <property type="nucleotide sequence ID" value="NZ_CAAAIV010000084.1"/>
</dbReference>
<evidence type="ECO:0000256" key="7">
    <source>
        <dbReference type="RuleBase" id="RU003869"/>
    </source>
</evidence>
<dbReference type="GO" id="GO:0022625">
    <property type="term" value="C:cytosolic large ribosomal subunit"/>
    <property type="evidence" value="ECO:0007669"/>
    <property type="project" value="UniProtKB-UniRule"/>
</dbReference>
<dbReference type="Proteomes" id="UP000254374">
    <property type="component" value="Unassembled WGS sequence"/>
</dbReference>
<dbReference type="InterPro" id="IPR036789">
    <property type="entry name" value="Ribosomal_uL6-like_a/b-dom_sf"/>
</dbReference>
<keyword evidence="2 6" id="KW-0699">rRNA-binding</keyword>
<dbReference type="HAMAP" id="MF_01365_B">
    <property type="entry name" value="Ribosomal_uL6_B"/>
    <property type="match status" value="1"/>
</dbReference>
<sequence length="179" mass="19278">MSRVAKAPVVQPANVEITIGDGEITVKGPKGTLTQKINRLVKVTKNNDSNHVEFAPAANDPKAWAQAGTARALVNNMVKGVTEGFVVTLELVGVGYRAQSKDRSISLSLGFSHPIEYHLPQGVLVETPSNTVILLKGLDKQILGQVASEIRAFRPPEPYKGKGVKLAGEYIARKEAKKK</sequence>
<keyword evidence="4 6" id="KW-0689">Ribosomal protein</keyword>
<evidence type="ECO:0000313" key="13">
    <source>
        <dbReference type="Proteomes" id="UP000254374"/>
    </source>
</evidence>
<evidence type="ECO:0000256" key="4">
    <source>
        <dbReference type="ARBA" id="ARBA00022980"/>
    </source>
</evidence>
<dbReference type="PIRSF" id="PIRSF002162">
    <property type="entry name" value="Ribosomal_L6"/>
    <property type="match status" value="1"/>
</dbReference>
<dbReference type="OrthoDB" id="9805007at2"/>
<dbReference type="GO" id="GO:0003735">
    <property type="term" value="F:structural constituent of ribosome"/>
    <property type="evidence" value="ECO:0007669"/>
    <property type="project" value="UniProtKB-UniRule"/>
</dbReference>
<evidence type="ECO:0000256" key="2">
    <source>
        <dbReference type="ARBA" id="ARBA00022730"/>
    </source>
</evidence>
<evidence type="ECO:0000313" key="11">
    <source>
        <dbReference type="EMBL" id="STO25946.1"/>
    </source>
</evidence>
<dbReference type="InterPro" id="IPR000702">
    <property type="entry name" value="Ribosomal_uL6-like"/>
</dbReference>
<keyword evidence="12" id="KW-1185">Reference proteome</keyword>
<dbReference type="SUPFAM" id="SSF56053">
    <property type="entry name" value="Ribosomal protein L6"/>
    <property type="match status" value="2"/>
</dbReference>
<proteinExistence type="inferred from homology"/>
<dbReference type="FunFam" id="3.90.930.12:FF:000002">
    <property type="entry name" value="50S ribosomal protein L6"/>
    <property type="match status" value="1"/>
</dbReference>
<reference evidence="10 12" key="1">
    <citation type="submission" date="2017-01" db="EMBL/GenBank/DDBJ databases">
        <authorList>
            <person name="Varghese N."/>
            <person name="Submissions S."/>
        </authorList>
    </citation>
    <scope>NUCLEOTIDE SEQUENCE [LARGE SCALE GENOMIC DNA]</scope>
    <source>
        <strain evidence="10 12">ATCC 33342</strain>
    </source>
</reference>
<dbReference type="EMBL" id="FTNL01000002">
    <property type="protein sequence ID" value="SIQ60432.1"/>
    <property type="molecule type" value="Genomic_DNA"/>
</dbReference>
<dbReference type="NCBIfam" id="TIGR03654">
    <property type="entry name" value="L6_bact"/>
    <property type="match status" value="1"/>
</dbReference>
<dbReference type="STRING" id="464.Lgor_0254"/>
<dbReference type="PRINTS" id="PR00059">
    <property type="entry name" value="RIBOSOMALL6"/>
</dbReference>
<evidence type="ECO:0000256" key="6">
    <source>
        <dbReference type="HAMAP-Rule" id="MF_01365"/>
    </source>
</evidence>
<evidence type="ECO:0000313" key="10">
    <source>
        <dbReference type="EMBL" id="SIQ60432.1"/>
    </source>
</evidence>
<dbReference type="EMBL" id="UGGV01000001">
    <property type="protein sequence ID" value="STO25946.1"/>
    <property type="molecule type" value="Genomic_DNA"/>
</dbReference>
<evidence type="ECO:0000256" key="1">
    <source>
        <dbReference type="ARBA" id="ARBA00009356"/>
    </source>
</evidence>
<comment type="function">
    <text evidence="6 8">This protein binds to the 23S rRNA, and is important in its secondary structure. It is located near the subunit interface in the base of the L7/L12 stalk, and near the tRNA binding site of the peptidyltransferase center.</text>
</comment>
<dbReference type="AlphaFoldDB" id="A0A377GMA3"/>
<feature type="domain" description="Large ribosomal subunit protein uL6 alpha-beta" evidence="9">
    <location>
        <begin position="12"/>
        <end position="84"/>
    </location>
</feature>
<dbReference type="GO" id="GO:0019843">
    <property type="term" value="F:rRNA binding"/>
    <property type="evidence" value="ECO:0007669"/>
    <property type="project" value="UniProtKB-UniRule"/>
</dbReference>
<dbReference type="Gene3D" id="3.90.930.12">
    <property type="entry name" value="Ribosomal protein L6, alpha-beta domain"/>
    <property type="match status" value="2"/>
</dbReference>
<comment type="subunit">
    <text evidence="6">Part of the 50S ribosomal subunit.</text>
</comment>
<protein>
    <recommendedName>
        <fullName evidence="6">Large ribosomal subunit protein uL6</fullName>
    </recommendedName>
</protein>
<dbReference type="InterPro" id="IPR020040">
    <property type="entry name" value="Ribosomal_uL6_a/b-dom"/>
</dbReference>
<evidence type="ECO:0000313" key="12">
    <source>
        <dbReference type="Proteomes" id="UP000186808"/>
    </source>
</evidence>
<dbReference type="GO" id="GO:0002181">
    <property type="term" value="P:cytoplasmic translation"/>
    <property type="evidence" value="ECO:0007669"/>
    <property type="project" value="TreeGrafter"/>
</dbReference>
<dbReference type="Proteomes" id="UP000186808">
    <property type="component" value="Unassembled WGS sequence"/>
</dbReference>
<reference evidence="11 13" key="2">
    <citation type="submission" date="2018-06" db="EMBL/GenBank/DDBJ databases">
        <authorList>
            <consortium name="Pathogen Informatics"/>
            <person name="Doyle S."/>
        </authorList>
    </citation>
    <scope>NUCLEOTIDE SEQUENCE [LARGE SCALE GENOMIC DNA]</scope>
    <source>
        <strain evidence="11 13">NCTC11401</strain>
    </source>
</reference>
<accession>A0A377GMA3</accession>
<name>A0A377GMA3_9GAMM</name>
<dbReference type="InterPro" id="IPR002358">
    <property type="entry name" value="Ribosomal_uL6_CS"/>
</dbReference>
<keyword evidence="5 6" id="KW-0687">Ribonucleoprotein</keyword>
<evidence type="ECO:0000259" key="9">
    <source>
        <dbReference type="Pfam" id="PF00347"/>
    </source>
</evidence>
<feature type="domain" description="Large ribosomal subunit protein uL6 alpha-beta" evidence="9">
    <location>
        <begin position="92"/>
        <end position="165"/>
    </location>
</feature>
<evidence type="ECO:0000256" key="5">
    <source>
        <dbReference type="ARBA" id="ARBA00023274"/>
    </source>
</evidence>
<comment type="similarity">
    <text evidence="1 6 7">Belongs to the universal ribosomal protein uL6 family.</text>
</comment>
<dbReference type="PROSITE" id="PS00525">
    <property type="entry name" value="RIBOSOMAL_L6_1"/>
    <property type="match status" value="1"/>
</dbReference>
<dbReference type="PANTHER" id="PTHR11655">
    <property type="entry name" value="60S/50S RIBOSOMAL PROTEIN L6/L9"/>
    <property type="match status" value="1"/>
</dbReference>
<gene>
    <name evidence="6 11" type="primary">rplF</name>
    <name evidence="11" type="ORF">NCTC11401_02788</name>
    <name evidence="10" type="ORF">SAMN05421777_10218</name>
</gene>
<evidence type="ECO:0000256" key="8">
    <source>
        <dbReference type="RuleBase" id="RU003870"/>
    </source>
</evidence>
<dbReference type="PANTHER" id="PTHR11655:SF14">
    <property type="entry name" value="LARGE RIBOSOMAL SUBUNIT PROTEIN UL6M"/>
    <property type="match status" value="1"/>
</dbReference>
<organism evidence="11 13">
    <name type="scientific">Fluoribacter gormanii</name>
    <dbReference type="NCBI Taxonomy" id="464"/>
    <lineage>
        <taxon>Bacteria</taxon>
        <taxon>Pseudomonadati</taxon>
        <taxon>Pseudomonadota</taxon>
        <taxon>Gammaproteobacteria</taxon>
        <taxon>Legionellales</taxon>
        <taxon>Legionellaceae</taxon>
        <taxon>Fluoribacter</taxon>
    </lineage>
</organism>
<dbReference type="Pfam" id="PF00347">
    <property type="entry name" value="Ribosomal_L6"/>
    <property type="match status" value="2"/>
</dbReference>
<dbReference type="FunFam" id="3.90.930.12:FF:000001">
    <property type="entry name" value="50S ribosomal protein L6"/>
    <property type="match status" value="1"/>
</dbReference>
<keyword evidence="3 6" id="KW-0694">RNA-binding</keyword>
<dbReference type="InterPro" id="IPR019906">
    <property type="entry name" value="Ribosomal_uL6_bac-type"/>
</dbReference>
<evidence type="ECO:0000256" key="3">
    <source>
        <dbReference type="ARBA" id="ARBA00022884"/>
    </source>
</evidence>